<keyword evidence="1" id="KW-0812">Transmembrane</keyword>
<keyword evidence="1" id="KW-0472">Membrane</keyword>
<feature type="transmembrane region" description="Helical" evidence="1">
    <location>
        <begin position="20"/>
        <end position="46"/>
    </location>
</feature>
<dbReference type="EMBL" id="AEVG01000017">
    <property type="protein sequence ID" value="EFX92696.1"/>
    <property type="molecule type" value="Genomic_DNA"/>
</dbReference>
<comment type="caution">
    <text evidence="2">The sequence shown here is derived from an EMBL/GenBank/DDBJ whole genome shotgun (WGS) entry which is preliminary data.</text>
</comment>
<proteinExistence type="predicted"/>
<dbReference type="AlphaFoldDB" id="E8KEF0"/>
<keyword evidence="1" id="KW-1133">Transmembrane helix</keyword>
<name>E8KEF0_9PAST</name>
<sequence>MFEFPSDIKKAIKSNYQREYNCIFIIVGLSTIIGIIFTVFSSFLLLSYLVSINARNLFIHSLENNFSTIFIPIALFLFFSIALINIQPIKYASSIKEKKNTNKHDILITLGIMEIVYIPLILLTILFHETNLKTILINLPIVITYFYLLGKIKDSIDMANYFIFH</sequence>
<dbReference type="Proteomes" id="UP000005467">
    <property type="component" value="Unassembled WGS sequence"/>
</dbReference>
<accession>E8KEF0</accession>
<evidence type="ECO:0000313" key="2">
    <source>
        <dbReference type="EMBL" id="EFX92696.1"/>
    </source>
</evidence>
<feature type="transmembrane region" description="Helical" evidence="1">
    <location>
        <begin position="132"/>
        <end position="150"/>
    </location>
</feature>
<feature type="transmembrane region" description="Helical" evidence="1">
    <location>
        <begin position="66"/>
        <end position="86"/>
    </location>
</feature>
<protein>
    <submittedName>
        <fullName evidence="2">Uncharacterized protein</fullName>
    </submittedName>
</protein>
<organism evidence="2 3">
    <name type="scientific">Actinobacillus ureae ATCC 25976</name>
    <dbReference type="NCBI Taxonomy" id="887324"/>
    <lineage>
        <taxon>Bacteria</taxon>
        <taxon>Pseudomonadati</taxon>
        <taxon>Pseudomonadota</taxon>
        <taxon>Gammaproteobacteria</taxon>
        <taxon>Pasteurellales</taxon>
        <taxon>Pasteurellaceae</taxon>
        <taxon>Actinobacillus</taxon>
    </lineage>
</organism>
<feature type="transmembrane region" description="Helical" evidence="1">
    <location>
        <begin position="106"/>
        <end position="126"/>
    </location>
</feature>
<gene>
    <name evidence="2" type="ORF">HMPREF0027_0217</name>
</gene>
<keyword evidence="3" id="KW-1185">Reference proteome</keyword>
<reference evidence="2 3" key="1">
    <citation type="submission" date="2011-01" db="EMBL/GenBank/DDBJ databases">
        <authorList>
            <person name="Muzny D."/>
            <person name="Qin X."/>
            <person name="Deng J."/>
            <person name="Jiang H."/>
            <person name="Liu Y."/>
            <person name="Qu J."/>
            <person name="Song X.-Z."/>
            <person name="Zhang L."/>
            <person name="Thornton R."/>
            <person name="Coyle M."/>
            <person name="Francisco L."/>
            <person name="Jackson L."/>
            <person name="Javaid M."/>
            <person name="Korchina V."/>
            <person name="Kovar C."/>
            <person name="Mata R."/>
            <person name="Mathew T."/>
            <person name="Ngo R."/>
            <person name="Nguyen L."/>
            <person name="Nguyen N."/>
            <person name="Okwuonu G."/>
            <person name="Ongeri F."/>
            <person name="Pham C."/>
            <person name="Simmons D."/>
            <person name="Wilczek-Boney K."/>
            <person name="Hale W."/>
            <person name="Jakkamsetti A."/>
            <person name="Pham P."/>
            <person name="Ruth R."/>
            <person name="San Lucas F."/>
            <person name="Warren J."/>
            <person name="Zhang J."/>
            <person name="Zhao Z."/>
            <person name="Zhou C."/>
            <person name="Zhu D."/>
            <person name="Lee S."/>
            <person name="Bess C."/>
            <person name="Blankenburg K."/>
            <person name="Forbes L."/>
            <person name="Fu Q."/>
            <person name="Gubbala S."/>
            <person name="Hirani K."/>
            <person name="Jayaseelan J.C."/>
            <person name="Lara F."/>
            <person name="Munidasa M."/>
            <person name="Palculict T."/>
            <person name="Patil S."/>
            <person name="Pu L.-L."/>
            <person name="Saada N."/>
            <person name="Tang L."/>
            <person name="Weissenberger G."/>
            <person name="Zhu Y."/>
            <person name="Hemphill L."/>
            <person name="Shang Y."/>
            <person name="Youmans B."/>
            <person name="Ayvaz T."/>
            <person name="Ross M."/>
            <person name="Santibanez J."/>
            <person name="Aqrawi P."/>
            <person name="Gross S."/>
            <person name="Joshi V."/>
            <person name="Fowler G."/>
            <person name="Nazareth L."/>
            <person name="Reid J."/>
            <person name="Worley K."/>
            <person name="Petrosino J."/>
            <person name="Highlander S."/>
            <person name="Gibbs R."/>
        </authorList>
    </citation>
    <scope>NUCLEOTIDE SEQUENCE [LARGE SCALE GENOMIC DNA]</scope>
    <source>
        <strain evidence="2 3">ATCC 25976</strain>
    </source>
</reference>
<evidence type="ECO:0000313" key="3">
    <source>
        <dbReference type="Proteomes" id="UP000005467"/>
    </source>
</evidence>
<evidence type="ECO:0000256" key="1">
    <source>
        <dbReference type="SAM" id="Phobius"/>
    </source>
</evidence>
<dbReference type="HOGENOM" id="CLU_1607374_0_0_6"/>
<dbReference type="RefSeq" id="WP_005621356.1">
    <property type="nucleotide sequence ID" value="NZ_GL831080.1"/>
</dbReference>